<organism evidence="3 4">
    <name type="scientific">[Myrmecia] bisecta</name>
    <dbReference type="NCBI Taxonomy" id="41462"/>
    <lineage>
        <taxon>Eukaryota</taxon>
        <taxon>Viridiplantae</taxon>
        <taxon>Chlorophyta</taxon>
        <taxon>core chlorophytes</taxon>
        <taxon>Trebouxiophyceae</taxon>
        <taxon>Trebouxiales</taxon>
        <taxon>Trebouxiaceae</taxon>
        <taxon>Myrmecia</taxon>
    </lineage>
</organism>
<dbReference type="InterPro" id="IPR001214">
    <property type="entry name" value="SET_dom"/>
</dbReference>
<sequence length="253" mass="27326">MQQLQLSSTAIAYGSSCPECGSGTPSVRAAPSSQQQTQAPPLPPSLAPPQPSGGALPAELVRARQLKQAGLRASGVMLALAAATATATATKAVLADKVQLEVHKGRVYVQWGAPMSGPPVSPTAIEVRPTGDVRGNGAFAVEPIPAGTYLGDYEGEMLDEAAYWQRYPSGVSDYCMRLDQEWTIDGRERAQDTAAFSPCHLNHSASRMNVVRQTSRRERRVSFYTMRDLQAGEELLLDYGRTYWTGREALELE</sequence>
<feature type="region of interest" description="Disordered" evidence="1">
    <location>
        <begin position="19"/>
        <end position="55"/>
    </location>
</feature>
<evidence type="ECO:0000313" key="4">
    <source>
        <dbReference type="Proteomes" id="UP001489004"/>
    </source>
</evidence>
<dbReference type="Pfam" id="PF00856">
    <property type="entry name" value="SET"/>
    <property type="match status" value="1"/>
</dbReference>
<dbReference type="InterPro" id="IPR046341">
    <property type="entry name" value="SET_dom_sf"/>
</dbReference>
<evidence type="ECO:0000313" key="3">
    <source>
        <dbReference type="EMBL" id="KAK9823631.1"/>
    </source>
</evidence>
<feature type="compositionally biased region" description="Low complexity" evidence="1">
    <location>
        <begin position="29"/>
        <end position="39"/>
    </location>
</feature>
<dbReference type="PROSITE" id="PS50280">
    <property type="entry name" value="SET"/>
    <property type="match status" value="1"/>
</dbReference>
<keyword evidence="4" id="KW-1185">Reference proteome</keyword>
<dbReference type="SUPFAM" id="SSF82199">
    <property type="entry name" value="SET domain"/>
    <property type="match status" value="1"/>
</dbReference>
<protein>
    <recommendedName>
        <fullName evidence="2">SET domain-containing protein</fullName>
    </recommendedName>
</protein>
<dbReference type="Proteomes" id="UP001489004">
    <property type="component" value="Unassembled WGS sequence"/>
</dbReference>
<comment type="caution">
    <text evidence="3">The sequence shown here is derived from an EMBL/GenBank/DDBJ whole genome shotgun (WGS) entry which is preliminary data.</text>
</comment>
<evidence type="ECO:0000256" key="1">
    <source>
        <dbReference type="SAM" id="MobiDB-lite"/>
    </source>
</evidence>
<feature type="domain" description="SET" evidence="2">
    <location>
        <begin position="123"/>
        <end position="240"/>
    </location>
</feature>
<gene>
    <name evidence="3" type="ORF">WJX72_004345</name>
</gene>
<dbReference type="Gene3D" id="2.170.270.10">
    <property type="entry name" value="SET domain"/>
    <property type="match status" value="1"/>
</dbReference>
<evidence type="ECO:0000259" key="2">
    <source>
        <dbReference type="PROSITE" id="PS50280"/>
    </source>
</evidence>
<dbReference type="SMART" id="SM00317">
    <property type="entry name" value="SET"/>
    <property type="match status" value="1"/>
</dbReference>
<feature type="compositionally biased region" description="Pro residues" evidence="1">
    <location>
        <begin position="40"/>
        <end position="51"/>
    </location>
</feature>
<name>A0AAW1QQ14_9CHLO</name>
<dbReference type="AlphaFoldDB" id="A0AAW1QQ14"/>
<proteinExistence type="predicted"/>
<reference evidence="3 4" key="1">
    <citation type="journal article" date="2024" name="Nat. Commun.">
        <title>Phylogenomics reveals the evolutionary origins of lichenization in chlorophyte algae.</title>
        <authorList>
            <person name="Puginier C."/>
            <person name="Libourel C."/>
            <person name="Otte J."/>
            <person name="Skaloud P."/>
            <person name="Haon M."/>
            <person name="Grisel S."/>
            <person name="Petersen M."/>
            <person name="Berrin J.G."/>
            <person name="Delaux P.M."/>
            <person name="Dal Grande F."/>
            <person name="Keller J."/>
        </authorList>
    </citation>
    <scope>NUCLEOTIDE SEQUENCE [LARGE SCALE GENOMIC DNA]</scope>
    <source>
        <strain evidence="3 4">SAG 2043</strain>
    </source>
</reference>
<dbReference type="EMBL" id="JALJOR010000002">
    <property type="protein sequence ID" value="KAK9823631.1"/>
    <property type="molecule type" value="Genomic_DNA"/>
</dbReference>
<accession>A0AAW1QQ14</accession>